<gene>
    <name evidence="1" type="ORF">SKAU_G00092170</name>
</gene>
<accession>A0A9Q1FWL9</accession>
<dbReference type="Proteomes" id="UP001152622">
    <property type="component" value="Chromosome 3"/>
</dbReference>
<evidence type="ECO:0000313" key="2">
    <source>
        <dbReference type="Proteomes" id="UP001152622"/>
    </source>
</evidence>
<name>A0A9Q1FWL9_SYNKA</name>
<evidence type="ECO:0000313" key="1">
    <source>
        <dbReference type="EMBL" id="KAJ8369189.1"/>
    </source>
</evidence>
<protein>
    <submittedName>
        <fullName evidence="1">Uncharacterized protein</fullName>
    </submittedName>
</protein>
<dbReference type="AlphaFoldDB" id="A0A9Q1FWL9"/>
<proteinExistence type="predicted"/>
<dbReference type="EMBL" id="JAINUF010000003">
    <property type="protein sequence ID" value="KAJ8369189.1"/>
    <property type="molecule type" value="Genomic_DNA"/>
</dbReference>
<comment type="caution">
    <text evidence="1">The sequence shown here is derived from an EMBL/GenBank/DDBJ whole genome shotgun (WGS) entry which is preliminary data.</text>
</comment>
<sequence length="68" mass="7365">MQILAVRKGVPSARSRGACCRPLPRRPSRACLVGGVDCAVRVHTWDGQDGVISDSFICLIGRGRSRRS</sequence>
<reference evidence="1" key="1">
    <citation type="journal article" date="2023" name="Science">
        <title>Genome structures resolve the early diversification of teleost fishes.</title>
        <authorList>
            <person name="Parey E."/>
            <person name="Louis A."/>
            <person name="Montfort J."/>
            <person name="Bouchez O."/>
            <person name="Roques C."/>
            <person name="Iampietro C."/>
            <person name="Lluch J."/>
            <person name="Castinel A."/>
            <person name="Donnadieu C."/>
            <person name="Desvignes T."/>
            <person name="Floi Bucao C."/>
            <person name="Jouanno E."/>
            <person name="Wen M."/>
            <person name="Mejri S."/>
            <person name="Dirks R."/>
            <person name="Jansen H."/>
            <person name="Henkel C."/>
            <person name="Chen W.J."/>
            <person name="Zahm M."/>
            <person name="Cabau C."/>
            <person name="Klopp C."/>
            <person name="Thompson A.W."/>
            <person name="Robinson-Rechavi M."/>
            <person name="Braasch I."/>
            <person name="Lecointre G."/>
            <person name="Bobe J."/>
            <person name="Postlethwait J.H."/>
            <person name="Berthelot C."/>
            <person name="Roest Crollius H."/>
            <person name="Guiguen Y."/>
        </authorList>
    </citation>
    <scope>NUCLEOTIDE SEQUENCE</scope>
    <source>
        <strain evidence="1">WJC10195</strain>
    </source>
</reference>
<keyword evidence="2" id="KW-1185">Reference proteome</keyword>
<organism evidence="1 2">
    <name type="scientific">Synaphobranchus kaupii</name>
    <name type="common">Kaup's arrowtooth eel</name>
    <dbReference type="NCBI Taxonomy" id="118154"/>
    <lineage>
        <taxon>Eukaryota</taxon>
        <taxon>Metazoa</taxon>
        <taxon>Chordata</taxon>
        <taxon>Craniata</taxon>
        <taxon>Vertebrata</taxon>
        <taxon>Euteleostomi</taxon>
        <taxon>Actinopterygii</taxon>
        <taxon>Neopterygii</taxon>
        <taxon>Teleostei</taxon>
        <taxon>Anguilliformes</taxon>
        <taxon>Synaphobranchidae</taxon>
        <taxon>Synaphobranchus</taxon>
    </lineage>
</organism>